<evidence type="ECO:0000256" key="2">
    <source>
        <dbReference type="SAM" id="SignalP"/>
    </source>
</evidence>
<proteinExistence type="predicted"/>
<comment type="caution">
    <text evidence="3">The sequence shown here is derived from an EMBL/GenBank/DDBJ whole genome shotgun (WGS) entry which is preliminary data.</text>
</comment>
<accession>A0A443NQJ9</accession>
<dbReference type="Proteomes" id="UP000283530">
    <property type="component" value="Unassembled WGS sequence"/>
</dbReference>
<evidence type="ECO:0000313" key="3">
    <source>
        <dbReference type="EMBL" id="RWR80782.1"/>
    </source>
</evidence>
<evidence type="ECO:0000313" key="4">
    <source>
        <dbReference type="Proteomes" id="UP000283530"/>
    </source>
</evidence>
<feature type="region of interest" description="Disordered" evidence="1">
    <location>
        <begin position="54"/>
        <end position="74"/>
    </location>
</feature>
<feature type="signal peptide" evidence="2">
    <location>
        <begin position="1"/>
        <end position="22"/>
    </location>
</feature>
<dbReference type="EMBL" id="QPKB01000003">
    <property type="protein sequence ID" value="RWR80782.1"/>
    <property type="molecule type" value="Genomic_DNA"/>
</dbReference>
<keyword evidence="4" id="KW-1185">Reference proteome</keyword>
<keyword evidence="2" id="KW-0732">Signal</keyword>
<evidence type="ECO:0000256" key="1">
    <source>
        <dbReference type="SAM" id="MobiDB-lite"/>
    </source>
</evidence>
<protein>
    <submittedName>
        <fullName evidence="3">Uncharacterized protein</fullName>
    </submittedName>
</protein>
<gene>
    <name evidence="3" type="ORF">CKAN_00944000</name>
</gene>
<sequence>MKFWTAGFFNLTVVGDFGYVLSASHIATGGEDTRIRISIALSGGQSLAPLTAMNPASKKRKADENGFATLESTS</sequence>
<organism evidence="3 4">
    <name type="scientific">Cinnamomum micranthum f. kanehirae</name>
    <dbReference type="NCBI Taxonomy" id="337451"/>
    <lineage>
        <taxon>Eukaryota</taxon>
        <taxon>Viridiplantae</taxon>
        <taxon>Streptophyta</taxon>
        <taxon>Embryophyta</taxon>
        <taxon>Tracheophyta</taxon>
        <taxon>Spermatophyta</taxon>
        <taxon>Magnoliopsida</taxon>
        <taxon>Magnoliidae</taxon>
        <taxon>Laurales</taxon>
        <taxon>Lauraceae</taxon>
        <taxon>Cinnamomum</taxon>
    </lineage>
</organism>
<dbReference type="AlphaFoldDB" id="A0A443NQJ9"/>
<name>A0A443NQJ9_9MAGN</name>
<feature type="chain" id="PRO_5019105327" evidence="2">
    <location>
        <begin position="23"/>
        <end position="74"/>
    </location>
</feature>
<reference evidence="3 4" key="1">
    <citation type="journal article" date="2019" name="Nat. Plants">
        <title>Stout camphor tree genome fills gaps in understanding of flowering plant genome evolution.</title>
        <authorList>
            <person name="Chaw S.M."/>
            <person name="Liu Y.C."/>
            <person name="Wu Y.W."/>
            <person name="Wang H.Y."/>
            <person name="Lin C.I."/>
            <person name="Wu C.S."/>
            <person name="Ke H.M."/>
            <person name="Chang L.Y."/>
            <person name="Hsu C.Y."/>
            <person name="Yang H.T."/>
            <person name="Sudianto E."/>
            <person name="Hsu M.H."/>
            <person name="Wu K.P."/>
            <person name="Wang L.N."/>
            <person name="Leebens-Mack J.H."/>
            <person name="Tsai I.J."/>
        </authorList>
    </citation>
    <scope>NUCLEOTIDE SEQUENCE [LARGE SCALE GENOMIC DNA]</scope>
    <source>
        <strain evidence="4">cv. Chaw 1501</strain>
        <tissue evidence="3">Young leaves</tissue>
    </source>
</reference>